<gene>
    <name evidence="2" type="ORF">D910_10750</name>
</gene>
<evidence type="ECO:0000313" key="3">
    <source>
        <dbReference type="Proteomes" id="UP000030742"/>
    </source>
</evidence>
<accession>U4UHJ3</accession>
<dbReference type="AlphaFoldDB" id="U4UHJ3"/>
<dbReference type="Proteomes" id="UP000030742">
    <property type="component" value="Unassembled WGS sequence"/>
</dbReference>
<feature type="signal peptide" evidence="1">
    <location>
        <begin position="1"/>
        <end position="19"/>
    </location>
</feature>
<sequence>MYSAIGLFVALCALSQVNSVAIGQNFDYLTKIVSKVSSLDVGPNGTWTVPVVGETEKFLARYPGGKRPSLETNSGDLIYSTRQPDDMLLIRDIFVPDTVDESRRDLFWNAVIPGGKITQVRALNFGDEKAFATNIEVNKGSVRLYFTIQPQADPRVIFEVYGFAKDQ</sequence>
<organism evidence="2 3">
    <name type="scientific">Dendroctonus ponderosae</name>
    <name type="common">Mountain pine beetle</name>
    <dbReference type="NCBI Taxonomy" id="77166"/>
    <lineage>
        <taxon>Eukaryota</taxon>
        <taxon>Metazoa</taxon>
        <taxon>Ecdysozoa</taxon>
        <taxon>Arthropoda</taxon>
        <taxon>Hexapoda</taxon>
        <taxon>Insecta</taxon>
        <taxon>Pterygota</taxon>
        <taxon>Neoptera</taxon>
        <taxon>Endopterygota</taxon>
        <taxon>Coleoptera</taxon>
        <taxon>Polyphaga</taxon>
        <taxon>Cucujiformia</taxon>
        <taxon>Curculionidae</taxon>
        <taxon>Scolytinae</taxon>
        <taxon>Dendroctonus</taxon>
    </lineage>
</organism>
<feature type="chain" id="PRO_5004656563" evidence="1">
    <location>
        <begin position="20"/>
        <end position="167"/>
    </location>
</feature>
<protein>
    <submittedName>
        <fullName evidence="2">Uncharacterized protein</fullName>
    </submittedName>
</protein>
<evidence type="ECO:0000313" key="2">
    <source>
        <dbReference type="EMBL" id="ERL93459.1"/>
    </source>
</evidence>
<name>U4UHJ3_DENPD</name>
<proteinExistence type="predicted"/>
<keyword evidence="1" id="KW-0732">Signal</keyword>
<dbReference type="OrthoDB" id="6817029at2759"/>
<reference evidence="2 3" key="1">
    <citation type="journal article" date="2013" name="Genome Biol.">
        <title>Draft genome of the mountain pine beetle, Dendroctonus ponderosae Hopkins, a major forest pest.</title>
        <authorList>
            <person name="Keeling C.I."/>
            <person name="Yuen M.M."/>
            <person name="Liao N.Y."/>
            <person name="Docking T.R."/>
            <person name="Chan S.K."/>
            <person name="Taylor G.A."/>
            <person name="Palmquist D.L."/>
            <person name="Jackman S.D."/>
            <person name="Nguyen A."/>
            <person name="Li M."/>
            <person name="Henderson H."/>
            <person name="Janes J.K."/>
            <person name="Zhao Y."/>
            <person name="Pandoh P."/>
            <person name="Moore R."/>
            <person name="Sperling F.A."/>
            <person name="Huber D.P."/>
            <person name="Birol I."/>
            <person name="Jones S.J."/>
            <person name="Bohlmann J."/>
        </authorList>
    </citation>
    <scope>NUCLEOTIDE SEQUENCE</scope>
</reference>
<dbReference type="EMBL" id="KB632357">
    <property type="protein sequence ID" value="ERL93459.1"/>
    <property type="molecule type" value="Genomic_DNA"/>
</dbReference>
<evidence type="ECO:0000256" key="1">
    <source>
        <dbReference type="SAM" id="SignalP"/>
    </source>
</evidence>